<keyword evidence="1" id="KW-1185">Reference proteome</keyword>
<dbReference type="Proteomes" id="UP000887574">
    <property type="component" value="Unplaced"/>
</dbReference>
<proteinExistence type="predicted"/>
<reference evidence="2" key="1">
    <citation type="submission" date="2022-11" db="UniProtKB">
        <authorList>
            <consortium name="WormBaseParasite"/>
        </authorList>
    </citation>
    <scope>IDENTIFICATION</scope>
</reference>
<name>A0A915DV94_9BILA</name>
<sequence>MKSFYAILREGVPRTTHFQSEEAFDEIIHDGRQDESGFIEQMSGQIVALTSDGWQKPSTSLIHWDDSKFKRHDYVLAVNPYKSPRHTSVNIRQLRRGTLYERVPVRIKQKKVKEDIDQSMKKLPDYALYPTSMTFGLKNEELQEEPRMLTNQRK</sequence>
<protein>
    <submittedName>
        <fullName evidence="2">Uncharacterized protein</fullName>
    </submittedName>
</protein>
<dbReference type="WBParaSite" id="jg23543">
    <property type="protein sequence ID" value="jg23543"/>
    <property type="gene ID" value="jg23543"/>
</dbReference>
<evidence type="ECO:0000313" key="1">
    <source>
        <dbReference type="Proteomes" id="UP000887574"/>
    </source>
</evidence>
<dbReference type="AlphaFoldDB" id="A0A915DV94"/>
<organism evidence="1 2">
    <name type="scientific">Ditylenchus dipsaci</name>
    <dbReference type="NCBI Taxonomy" id="166011"/>
    <lineage>
        <taxon>Eukaryota</taxon>
        <taxon>Metazoa</taxon>
        <taxon>Ecdysozoa</taxon>
        <taxon>Nematoda</taxon>
        <taxon>Chromadorea</taxon>
        <taxon>Rhabditida</taxon>
        <taxon>Tylenchina</taxon>
        <taxon>Tylenchomorpha</taxon>
        <taxon>Sphaerularioidea</taxon>
        <taxon>Anguinidae</taxon>
        <taxon>Anguininae</taxon>
        <taxon>Ditylenchus</taxon>
    </lineage>
</organism>
<accession>A0A915DV94</accession>
<evidence type="ECO:0000313" key="2">
    <source>
        <dbReference type="WBParaSite" id="jg23543"/>
    </source>
</evidence>